<dbReference type="PROSITE" id="PS51700">
    <property type="entry name" value="SEPARIN"/>
    <property type="match status" value="1"/>
</dbReference>
<feature type="region of interest" description="Disordered" evidence="5">
    <location>
        <begin position="1039"/>
        <end position="1073"/>
    </location>
</feature>
<feature type="region of interest" description="Disordered" evidence="5">
    <location>
        <begin position="2048"/>
        <end position="2068"/>
    </location>
</feature>
<name>A0AAJ8K9X4_9TREE</name>
<feature type="domain" description="Peptidase C50" evidence="6">
    <location>
        <begin position="2074"/>
        <end position="2172"/>
    </location>
</feature>
<evidence type="ECO:0000256" key="1">
    <source>
        <dbReference type="ARBA" id="ARBA00000451"/>
    </source>
</evidence>
<protein>
    <recommendedName>
        <fullName evidence="2">separase</fullName>
        <ecNumber evidence="2">3.4.22.49</ecNumber>
    </recommendedName>
</protein>
<dbReference type="GO" id="GO:0005737">
    <property type="term" value="C:cytoplasm"/>
    <property type="evidence" value="ECO:0007669"/>
    <property type="project" value="TreeGrafter"/>
</dbReference>
<dbReference type="PANTHER" id="PTHR12792:SF0">
    <property type="entry name" value="SEPARIN"/>
    <property type="match status" value="1"/>
</dbReference>
<keyword evidence="3" id="KW-0378">Hydrolase</keyword>
<feature type="region of interest" description="Disordered" evidence="5">
    <location>
        <begin position="1306"/>
        <end position="1347"/>
    </location>
</feature>
<keyword evidence="8" id="KW-1185">Reference proteome</keyword>
<dbReference type="Pfam" id="PF03568">
    <property type="entry name" value="Separin_C"/>
    <property type="match status" value="1"/>
</dbReference>
<dbReference type="InterPro" id="IPR005314">
    <property type="entry name" value="Peptidase_C50"/>
</dbReference>
<dbReference type="EC" id="3.4.22.49" evidence="2"/>
<organism evidence="7 8">
    <name type="scientific">Kwoniella bestiolae CBS 10118</name>
    <dbReference type="NCBI Taxonomy" id="1296100"/>
    <lineage>
        <taxon>Eukaryota</taxon>
        <taxon>Fungi</taxon>
        <taxon>Dikarya</taxon>
        <taxon>Basidiomycota</taxon>
        <taxon>Agaricomycotina</taxon>
        <taxon>Tremellomycetes</taxon>
        <taxon>Tremellales</taxon>
        <taxon>Cryptococcaceae</taxon>
        <taxon>Kwoniella</taxon>
    </lineage>
</organism>
<dbReference type="PANTHER" id="PTHR12792">
    <property type="entry name" value="EXTRA SPINDLE POLES 1-RELATED"/>
    <property type="match status" value="1"/>
</dbReference>
<dbReference type="KEGG" id="kbi:30213101"/>
<accession>A0AAJ8K9X4</accession>
<feature type="region of interest" description="Disordered" evidence="5">
    <location>
        <begin position="254"/>
        <end position="305"/>
    </location>
</feature>
<feature type="compositionally biased region" description="Low complexity" evidence="5">
    <location>
        <begin position="1"/>
        <end position="10"/>
    </location>
</feature>
<evidence type="ECO:0000256" key="5">
    <source>
        <dbReference type="SAM" id="MobiDB-lite"/>
    </source>
</evidence>
<evidence type="ECO:0000256" key="4">
    <source>
        <dbReference type="ARBA" id="ARBA00022829"/>
    </source>
</evidence>
<evidence type="ECO:0000256" key="3">
    <source>
        <dbReference type="ARBA" id="ARBA00022801"/>
    </source>
</evidence>
<dbReference type="GO" id="GO:0004197">
    <property type="term" value="F:cysteine-type endopeptidase activity"/>
    <property type="evidence" value="ECO:0007669"/>
    <property type="project" value="InterPro"/>
</dbReference>
<feature type="compositionally biased region" description="Low complexity" evidence="5">
    <location>
        <begin position="57"/>
        <end position="99"/>
    </location>
</feature>
<dbReference type="GO" id="GO:0051307">
    <property type="term" value="P:meiotic chromosome separation"/>
    <property type="evidence" value="ECO:0007669"/>
    <property type="project" value="TreeGrafter"/>
</dbReference>
<gene>
    <name evidence="7" type="ORF">I302_105421</name>
</gene>
<dbReference type="EMBL" id="CP144543">
    <property type="protein sequence ID" value="WVW83402.1"/>
    <property type="molecule type" value="Genomic_DNA"/>
</dbReference>
<feature type="compositionally biased region" description="Polar residues" evidence="5">
    <location>
        <begin position="1052"/>
        <end position="1063"/>
    </location>
</feature>
<reference evidence="7" key="2">
    <citation type="submission" date="2024-02" db="EMBL/GenBank/DDBJ databases">
        <title>Comparative genomics of Cryptococcus and Kwoniella reveals pathogenesis evolution and contrasting modes of karyotype evolution via chromosome fusion or intercentromeric recombination.</title>
        <authorList>
            <person name="Coelho M.A."/>
            <person name="David-Palma M."/>
            <person name="Shea T."/>
            <person name="Bowers K."/>
            <person name="McGinley-Smith S."/>
            <person name="Mohammad A.W."/>
            <person name="Gnirke A."/>
            <person name="Yurkov A.M."/>
            <person name="Nowrousian M."/>
            <person name="Sun S."/>
            <person name="Cuomo C.A."/>
            <person name="Heitman J."/>
        </authorList>
    </citation>
    <scope>NUCLEOTIDE SEQUENCE</scope>
    <source>
        <strain evidence="7">CBS 10118</strain>
    </source>
</reference>
<feature type="compositionally biased region" description="Basic and acidic residues" evidence="5">
    <location>
        <begin position="1325"/>
        <end position="1338"/>
    </location>
</feature>
<dbReference type="Proteomes" id="UP000092730">
    <property type="component" value="Chromosome 3"/>
</dbReference>
<evidence type="ECO:0000259" key="6">
    <source>
        <dbReference type="PROSITE" id="PS51700"/>
    </source>
</evidence>
<dbReference type="GO" id="GO:0044732">
    <property type="term" value="C:mitotic spindle pole body"/>
    <property type="evidence" value="ECO:0007669"/>
    <property type="project" value="TreeGrafter"/>
</dbReference>
<feature type="region of interest" description="Disordered" evidence="5">
    <location>
        <begin position="1"/>
        <end position="111"/>
    </location>
</feature>
<proteinExistence type="predicted"/>
<feature type="compositionally biased region" description="Polar residues" evidence="5">
    <location>
        <begin position="285"/>
        <end position="305"/>
    </location>
</feature>
<dbReference type="InterPro" id="IPR030397">
    <property type="entry name" value="SEPARIN_core_dom"/>
</dbReference>
<dbReference type="GO" id="GO:0072686">
    <property type="term" value="C:mitotic spindle"/>
    <property type="evidence" value="ECO:0007669"/>
    <property type="project" value="TreeGrafter"/>
</dbReference>
<reference evidence="7" key="1">
    <citation type="submission" date="2013-07" db="EMBL/GenBank/DDBJ databases">
        <authorList>
            <consortium name="The Broad Institute Genome Sequencing Platform"/>
            <person name="Cuomo C."/>
            <person name="Litvintseva A."/>
            <person name="Chen Y."/>
            <person name="Heitman J."/>
            <person name="Sun S."/>
            <person name="Springer D."/>
            <person name="Dromer F."/>
            <person name="Young S.K."/>
            <person name="Zeng Q."/>
            <person name="Gargeya S."/>
            <person name="Fitzgerald M."/>
            <person name="Abouelleil A."/>
            <person name="Alvarado L."/>
            <person name="Berlin A.M."/>
            <person name="Chapman S.B."/>
            <person name="Dewar J."/>
            <person name="Goldberg J."/>
            <person name="Griggs A."/>
            <person name="Gujja S."/>
            <person name="Hansen M."/>
            <person name="Howarth C."/>
            <person name="Imamovic A."/>
            <person name="Larimer J."/>
            <person name="McCowan C."/>
            <person name="Murphy C."/>
            <person name="Pearson M."/>
            <person name="Priest M."/>
            <person name="Roberts A."/>
            <person name="Saif S."/>
            <person name="Shea T."/>
            <person name="Sykes S."/>
            <person name="Wortman J."/>
            <person name="Nusbaum C."/>
            <person name="Birren B."/>
        </authorList>
    </citation>
    <scope>NUCLEOTIDE SEQUENCE</scope>
    <source>
        <strain evidence="7">CBS 10118</strain>
    </source>
</reference>
<evidence type="ECO:0000313" key="7">
    <source>
        <dbReference type="EMBL" id="WVW83402.1"/>
    </source>
</evidence>
<evidence type="ECO:0000313" key="8">
    <source>
        <dbReference type="Proteomes" id="UP000092730"/>
    </source>
</evidence>
<dbReference type="GO" id="GO:0005634">
    <property type="term" value="C:nucleus"/>
    <property type="evidence" value="ECO:0007669"/>
    <property type="project" value="InterPro"/>
</dbReference>
<evidence type="ECO:0000256" key="2">
    <source>
        <dbReference type="ARBA" id="ARBA00012489"/>
    </source>
</evidence>
<feature type="compositionally biased region" description="Low complexity" evidence="5">
    <location>
        <begin position="257"/>
        <end position="284"/>
    </location>
</feature>
<dbReference type="GeneID" id="30213101"/>
<sequence length="2268" mass="248393">MPAAKAASAPKVPPAAPRKTRTTRTAPKQDADDLVEGLGKLNLDQSSQPQAVRRIVKPTTQSSSAGSSSKPAVSASSSSKPTTTARASTTATVKKPTTTISAGTNGKGKAKAISLEDTLPWAQPSSPSDGKPLTDMERVRGAMQAVNVSSKSLSAAVASGFRYTPSPSTSSTISQETKEEWTNEKIDNLLETCQISFRVLREFDEKRKLQGKGLDVERSNCGIITKCISMGMYRRAIDLAVASRPALLRQYTPRNVSSTTGSASVSASSSAPAHSRGQSSSSRSTGKAVSSTPSARSRTTIAKTAPTSECIPEEWLEIARLPVPEDGSELSENLKGVLFLVMMSSWVCLVNLSKDLDQLSPVLSLPNSTDEYLNPLTLALSLPIPSTSFFLHTFYRQVNTATTSPTSSSYLHLRHLALLAMSTTITTSSDCKTTPSQFWDTVHRTVLSFIKEDEQKEKLSEAARVVDGIVESVENMVQRRGEKGWFEGKGWLGLVEMWVGIGRRLGDSSIIDKPLALLASSTSINKTPPSSRPETPQAGPSTPTSALTIASKATIPKTPSSKSAMRKIKNPDAEIARICGDLAKANLAIDKAVSPKSSISSIDGLEPEELILLASSISSLPKTEELTPTVGKAFRAFERVRRGCLRILDKANEPDHEDRLKSLVGNGREWLMMSIEFAEILIDSSILDPTPIKEIIPSLIDTLVQYFRPPQAYSASLPYLARARRLIDQTSSVLSNVDKADYLRCLSSLAYNGAGQLYRLNQSAEAAEMSKISCDWTTESLRLVENESKNEDKSFTLLREGISKRWELLAGCYQRLGKKDQMFTAYSHVFASQPPSLLSQLYASSSTKPLAEIFGSPSMAEVNNPLNRLASLILYEPLPYFTHATELVRLMQENSCPPAVVGAVGEKLLILLEEGEWKDEVAKISLELGDAILGVYGEDYPIRRIRVLAKMMNTILTSGQQMDRFPSLVEEVQKSASQTDLGEDSGLSHFKPEYLSYTLILKAMQAYHTSPHPTLEVIQTSKEAIEQLRGIIIPPSTLDKAEEPRKKVPLGRSTTTKAVSTRPTRGGRTVSEPKKTVAKKVVGSKTNTTNTTTSVAAKGKRRSSVASSLVFDDLKRLTRLLGSLATLLGLLGHSLQQIEALKLLRAFQRNKEDLVDDYTLRSGQLATEYQKLGKTSRAGLVFSQAQKVVEHSKVLVSVKSRVELGLRFACYLAFKGDTEKAQDVYAEACTLEMEIELDKNASYVGRVVDRCEQLERAAWARRAAAAIYAAQDNAAAAIIHLSASFRLFSRAADAICRIASTSATSPKAIEDDDPFGAPLPPSSKPKLDGADEPSKDSKTPLPSQTTQFTGKHLHSFQWHIASSLLSTTLDLSNAFAYRGTVRDSEYFLKVAHGIAGAVKSDVILARVGAKEAELNFKMRKWEVVGEKLEEAAGALNAIEGPDMIDLNVLKGDLYSRTEMIEEAEQVFQSTSREIEGLDRVFVANEAVLPTPKKNALLAASTSSVRASLTASRLSQQGKEPLLPSALAHVLRQYAWLLKEAGSKEECEELLSQIKSLPASTETKAEELLLEGRIALHEAFNTFKTDLFMSSLTESAVAMPMGAPTNRVVDRQSTRQSIQHVLARAEDAFLSALSLVSGSGKIEGIRQACLALALLRTFQTSLGEGSAEITAAAAEMLASSSSITLQRELLEAIECKFVDVVNDDLKWPNFAAEDIQVDGSSEVETEDLDDHNGQLRTYWNKIKTKYQTNPLLSLSGDSSTELDNLPSEWAVISINVTDDHNTMFISRHQKNQKPIVFCLPLDRQGRREGDDDSLTFDAALEELRDIIECSNNGARSAKSVNTREDKLAWWEERYRLDGKLKDLCESIEFVWLGAFKTIFSPRLPNPSVIITDLKQRLEKIFDSALSSTSGGGGTAKKGSSAGSTKVQLDDALLECFINLNSKCKDEEVEDLVYFILDVYQFHGVPVALSELDIDQIAIDVKGALEKIESRIALSGLHPPKDEHLFLALDKNVQPFPWESIPILRGRPISRIPSLSFLLDQVAMGNHLRPSLTQPMFNPSSSAPDDRADTRRTVNSRRTFYILNPSGDLERTEQHFKPYIEDMVKKAGWKGIMGRKPTELEMAAALKDYDLVLYFGHGGAEQYIRSHKIRHLPQCATTMLWGCSSGHLKEQGDLDRTGTAWHYMVGGCPSLTANLWDVTDRDIDRLSSHVLKTLHLDSAHLPDSKSRPNTLLPLSELSTVQAVNSARDECKLKYLTGAAPVVYGLPVWLH</sequence>
<keyword evidence="4" id="KW-0159">Chromosome partition</keyword>
<feature type="region of interest" description="Disordered" evidence="5">
    <location>
        <begin position="522"/>
        <end position="545"/>
    </location>
</feature>
<feature type="compositionally biased region" description="Polar residues" evidence="5">
    <location>
        <begin position="2049"/>
        <end position="2061"/>
    </location>
</feature>
<dbReference type="GO" id="GO:0006508">
    <property type="term" value="P:proteolysis"/>
    <property type="evidence" value="ECO:0007669"/>
    <property type="project" value="InterPro"/>
</dbReference>
<comment type="catalytic activity">
    <reaction evidence="1">
        <text>All bonds known to be hydrolyzed by this endopeptidase have arginine in P1 and an acidic residue in P4. P6 is often occupied by an acidic residue or by a hydroxy-amino-acid residue, the phosphorylation of which enhances cleavage.</text>
        <dbReference type="EC" id="3.4.22.49"/>
    </reaction>
</comment>
<dbReference type="RefSeq" id="XP_065726156.1">
    <property type="nucleotide sequence ID" value="XM_065870084.1"/>
</dbReference>